<dbReference type="GO" id="GO:0003735">
    <property type="term" value="F:structural constituent of ribosome"/>
    <property type="evidence" value="ECO:0007669"/>
    <property type="project" value="InterPro"/>
</dbReference>
<evidence type="ECO:0000313" key="9">
    <source>
        <dbReference type="Proteomes" id="UP000265140"/>
    </source>
</evidence>
<reference evidence="8" key="3">
    <citation type="submission" date="2025-09" db="UniProtKB">
        <authorList>
            <consortium name="Ensembl"/>
        </authorList>
    </citation>
    <scope>IDENTIFICATION</scope>
</reference>
<dbReference type="PANTHER" id="PTHR46909:SF1">
    <property type="entry name" value="LARGE RIBOSOMAL SUBUNIT PROTEIN BL36M"/>
    <property type="match status" value="1"/>
</dbReference>
<protein>
    <recommendedName>
        <fullName evidence="7">Ribosomal protein</fullName>
    </recommendedName>
</protein>
<reference evidence="8" key="2">
    <citation type="submission" date="2025-08" db="UniProtKB">
        <authorList>
            <consortium name="Ensembl"/>
        </authorList>
    </citation>
    <scope>IDENTIFICATION</scope>
</reference>
<keyword evidence="6 7" id="KW-0687">Ribonucleoprotein</keyword>
<evidence type="ECO:0000256" key="6">
    <source>
        <dbReference type="ARBA" id="ARBA00023274"/>
    </source>
</evidence>
<organism evidence="8 9">
    <name type="scientific">Esox lucius</name>
    <name type="common">Northern pike</name>
    <dbReference type="NCBI Taxonomy" id="8010"/>
    <lineage>
        <taxon>Eukaryota</taxon>
        <taxon>Metazoa</taxon>
        <taxon>Chordata</taxon>
        <taxon>Craniata</taxon>
        <taxon>Vertebrata</taxon>
        <taxon>Euteleostomi</taxon>
        <taxon>Actinopterygii</taxon>
        <taxon>Neopterygii</taxon>
        <taxon>Teleostei</taxon>
        <taxon>Protacanthopterygii</taxon>
        <taxon>Esociformes</taxon>
        <taxon>Esocidae</taxon>
        <taxon>Esox</taxon>
    </lineage>
</organism>
<dbReference type="Pfam" id="PF00444">
    <property type="entry name" value="Ribosomal_L36"/>
    <property type="match status" value="1"/>
</dbReference>
<keyword evidence="9" id="KW-1185">Reference proteome</keyword>
<dbReference type="HAMAP" id="MF_00251">
    <property type="entry name" value="Ribosomal_bL36"/>
    <property type="match status" value="1"/>
</dbReference>
<evidence type="ECO:0000256" key="7">
    <source>
        <dbReference type="RuleBase" id="RU000570"/>
    </source>
</evidence>
<accession>A0AAY5KJ83</accession>
<evidence type="ECO:0000256" key="5">
    <source>
        <dbReference type="ARBA" id="ARBA00023128"/>
    </source>
</evidence>
<dbReference type="InterPro" id="IPR035977">
    <property type="entry name" value="Ribosomal_bL36_sp"/>
</dbReference>
<evidence type="ECO:0000256" key="1">
    <source>
        <dbReference type="ARBA" id="ARBA00004173"/>
    </source>
</evidence>
<dbReference type="NCBIfam" id="TIGR01022">
    <property type="entry name" value="rpmJ_bact"/>
    <property type="match status" value="1"/>
</dbReference>
<dbReference type="GeneTree" id="ENSGT00390000010866"/>
<dbReference type="GO" id="GO:0006412">
    <property type="term" value="P:translation"/>
    <property type="evidence" value="ECO:0007669"/>
    <property type="project" value="InterPro"/>
</dbReference>
<evidence type="ECO:0000256" key="3">
    <source>
        <dbReference type="ARBA" id="ARBA00022946"/>
    </source>
</evidence>
<dbReference type="Ensembl" id="ENSELUT00000089433.1">
    <property type="protein sequence ID" value="ENSELUP00000086462.1"/>
    <property type="gene ID" value="ENSELUG00000038867.1"/>
</dbReference>
<sequence>MATHLLNNLVGSITRHLTQMTRLSLSRTYPNTTAISRCLSTLASYPTRVLLAPGRLVQPLAFSHRSSPRCQASLLGQCQHLACLQPSAGMKTKSALKRRCKDCFFVVRRGHLYVFCKTHPRHKQRQG</sequence>
<dbReference type="Proteomes" id="UP000265140">
    <property type="component" value="Chromosome 10"/>
</dbReference>
<keyword evidence="3" id="KW-0809">Transit peptide</keyword>
<dbReference type="AlphaFoldDB" id="A0AAY5KJ83"/>
<proteinExistence type="inferred from homology"/>
<dbReference type="SUPFAM" id="SSF57840">
    <property type="entry name" value="Ribosomal protein L36"/>
    <property type="match status" value="1"/>
</dbReference>
<comment type="subcellular location">
    <subcellularLocation>
        <location evidence="1">Mitochondrion</location>
    </subcellularLocation>
</comment>
<evidence type="ECO:0000256" key="2">
    <source>
        <dbReference type="ARBA" id="ARBA00007645"/>
    </source>
</evidence>
<reference evidence="8 9" key="1">
    <citation type="submission" date="2020-02" db="EMBL/GenBank/DDBJ databases">
        <title>Esox lucius (northern pike) genome, fEsoLuc1, primary haplotype.</title>
        <authorList>
            <person name="Myers G."/>
            <person name="Karagic N."/>
            <person name="Meyer A."/>
            <person name="Pippel M."/>
            <person name="Reichard M."/>
            <person name="Winkler S."/>
            <person name="Tracey A."/>
            <person name="Sims Y."/>
            <person name="Howe K."/>
            <person name="Rhie A."/>
            <person name="Formenti G."/>
            <person name="Durbin R."/>
            <person name="Fedrigo O."/>
            <person name="Jarvis E.D."/>
        </authorList>
    </citation>
    <scope>NUCLEOTIDE SEQUENCE [LARGE SCALE GENOMIC DNA]</scope>
</reference>
<comment type="similarity">
    <text evidence="2 7">Belongs to the bacterial ribosomal protein bL36 family.</text>
</comment>
<dbReference type="PROSITE" id="PS00828">
    <property type="entry name" value="RIBOSOMAL_L36"/>
    <property type="match status" value="1"/>
</dbReference>
<dbReference type="GO" id="GO:0005762">
    <property type="term" value="C:mitochondrial large ribosomal subunit"/>
    <property type="evidence" value="ECO:0007669"/>
    <property type="project" value="TreeGrafter"/>
</dbReference>
<dbReference type="InterPro" id="IPR052143">
    <property type="entry name" value="Mitoribosomal_bL36m"/>
</dbReference>
<dbReference type="InterPro" id="IPR000473">
    <property type="entry name" value="Ribosomal_bL36"/>
</dbReference>
<dbReference type="PANTHER" id="PTHR46909">
    <property type="entry name" value="39S RIBOSOMAL PROTEIN L36, MITOCHONDRIAL"/>
    <property type="match status" value="1"/>
</dbReference>
<evidence type="ECO:0000313" key="8">
    <source>
        <dbReference type="Ensembl" id="ENSELUP00000086462.1"/>
    </source>
</evidence>
<name>A0AAY5KJ83_ESOLU</name>
<keyword evidence="5" id="KW-0496">Mitochondrion</keyword>
<evidence type="ECO:0000256" key="4">
    <source>
        <dbReference type="ARBA" id="ARBA00022980"/>
    </source>
</evidence>
<keyword evidence="4 7" id="KW-0689">Ribosomal protein</keyword>